<reference evidence="2" key="1">
    <citation type="journal article" date="2020" name="Stud. Mycol.">
        <title>101 Dothideomycetes genomes: a test case for predicting lifestyles and emergence of pathogens.</title>
        <authorList>
            <person name="Haridas S."/>
            <person name="Albert R."/>
            <person name="Binder M."/>
            <person name="Bloem J."/>
            <person name="Labutti K."/>
            <person name="Salamov A."/>
            <person name="Andreopoulos B."/>
            <person name="Baker S."/>
            <person name="Barry K."/>
            <person name="Bills G."/>
            <person name="Bluhm B."/>
            <person name="Cannon C."/>
            <person name="Castanera R."/>
            <person name="Culley D."/>
            <person name="Daum C."/>
            <person name="Ezra D."/>
            <person name="Gonzalez J."/>
            <person name="Henrissat B."/>
            <person name="Kuo A."/>
            <person name="Liang C."/>
            <person name="Lipzen A."/>
            <person name="Lutzoni F."/>
            <person name="Magnuson J."/>
            <person name="Mondo S."/>
            <person name="Nolan M."/>
            <person name="Ohm R."/>
            <person name="Pangilinan J."/>
            <person name="Park H.-J."/>
            <person name="Ramirez L."/>
            <person name="Alfaro M."/>
            <person name="Sun H."/>
            <person name="Tritt A."/>
            <person name="Yoshinaga Y."/>
            <person name="Zwiers L.-H."/>
            <person name="Turgeon B."/>
            <person name="Goodwin S."/>
            <person name="Spatafora J."/>
            <person name="Crous P."/>
            <person name="Grigoriev I."/>
        </authorList>
    </citation>
    <scope>NUCLEOTIDE SEQUENCE</scope>
    <source>
        <strain evidence="2">CBS 110217</strain>
    </source>
</reference>
<organism evidence="2 3">
    <name type="scientific">Setomelanomma holmii</name>
    <dbReference type="NCBI Taxonomy" id="210430"/>
    <lineage>
        <taxon>Eukaryota</taxon>
        <taxon>Fungi</taxon>
        <taxon>Dikarya</taxon>
        <taxon>Ascomycota</taxon>
        <taxon>Pezizomycotina</taxon>
        <taxon>Dothideomycetes</taxon>
        <taxon>Pleosporomycetidae</taxon>
        <taxon>Pleosporales</taxon>
        <taxon>Pleosporineae</taxon>
        <taxon>Phaeosphaeriaceae</taxon>
        <taxon>Setomelanomma</taxon>
    </lineage>
</organism>
<dbReference type="AlphaFoldDB" id="A0A9P4LQZ2"/>
<comment type="caution">
    <text evidence="2">The sequence shown here is derived from an EMBL/GenBank/DDBJ whole genome shotgun (WGS) entry which is preliminary data.</text>
</comment>
<evidence type="ECO:0000313" key="2">
    <source>
        <dbReference type="EMBL" id="KAF2036736.1"/>
    </source>
</evidence>
<accession>A0A9P4LQZ2</accession>
<gene>
    <name evidence="2" type="ORF">EK21DRAFT_83673</name>
</gene>
<sequence length="188" mass="20548">MATSILIGCRATEPGTVTWKRHNPSSGVYNSTIVILNYFRSHSQRQIASFMEPFDIAPPCSPRDMSFRQRTLPSRRDASNNTGEGVTNSDPDLHAGTPVPQSVTRTSPGGDLANPSSQNPHNRTLRAVSGDDFGTVIEETPSRVSQQSVVPDTDDAIPRSFNRAYSRGSLRLSRLTPAESFAEFVANR</sequence>
<evidence type="ECO:0000256" key="1">
    <source>
        <dbReference type="SAM" id="MobiDB-lite"/>
    </source>
</evidence>
<name>A0A9P4LQZ2_9PLEO</name>
<feature type="region of interest" description="Disordered" evidence="1">
    <location>
        <begin position="54"/>
        <end position="127"/>
    </location>
</feature>
<protein>
    <submittedName>
        <fullName evidence="2">Uncharacterized protein</fullName>
    </submittedName>
</protein>
<keyword evidence="3" id="KW-1185">Reference proteome</keyword>
<proteinExistence type="predicted"/>
<dbReference type="EMBL" id="ML978154">
    <property type="protein sequence ID" value="KAF2036736.1"/>
    <property type="molecule type" value="Genomic_DNA"/>
</dbReference>
<evidence type="ECO:0000313" key="3">
    <source>
        <dbReference type="Proteomes" id="UP000799777"/>
    </source>
</evidence>
<dbReference type="Proteomes" id="UP000799777">
    <property type="component" value="Unassembled WGS sequence"/>
</dbReference>
<feature type="compositionally biased region" description="Polar residues" evidence="1">
    <location>
        <begin position="79"/>
        <end position="90"/>
    </location>
</feature>